<dbReference type="GO" id="GO:0051536">
    <property type="term" value="F:iron-sulfur cluster binding"/>
    <property type="evidence" value="ECO:0007669"/>
    <property type="project" value="InterPro"/>
</dbReference>
<dbReference type="EC" id="1.4.1.13" evidence="2"/>
<dbReference type="InterPro" id="IPR023753">
    <property type="entry name" value="FAD/NAD-binding_dom"/>
</dbReference>
<dbReference type="InterPro" id="IPR036188">
    <property type="entry name" value="FAD/NAD-bd_sf"/>
</dbReference>
<dbReference type="Gene3D" id="3.50.50.60">
    <property type="entry name" value="FAD/NAD(P)-binding domain"/>
    <property type="match status" value="2"/>
</dbReference>
<protein>
    <submittedName>
        <fullName evidence="2">Glutamate synthase [NADPH] small chain</fullName>
        <ecNumber evidence="2">1.4.1.13</ecNumber>
    </submittedName>
</protein>
<dbReference type="AlphaFoldDB" id="A0A3B1D864"/>
<dbReference type="InterPro" id="IPR028261">
    <property type="entry name" value="DPD_II"/>
</dbReference>
<dbReference type="InterPro" id="IPR017900">
    <property type="entry name" value="4Fe4S_Fe_S_CS"/>
</dbReference>
<dbReference type="SUPFAM" id="SSF46548">
    <property type="entry name" value="alpha-helical ferredoxin"/>
    <property type="match status" value="1"/>
</dbReference>
<dbReference type="InterPro" id="IPR017896">
    <property type="entry name" value="4Fe4S_Fe-S-bd"/>
</dbReference>
<dbReference type="PANTHER" id="PTHR42783">
    <property type="entry name" value="GLUTAMATE SYNTHASE [NADPH] SMALL CHAIN"/>
    <property type="match status" value="1"/>
</dbReference>
<dbReference type="Gene3D" id="1.10.1060.10">
    <property type="entry name" value="Alpha-helical ferredoxin"/>
    <property type="match status" value="1"/>
</dbReference>
<dbReference type="SUPFAM" id="SSF51971">
    <property type="entry name" value="Nucleotide-binding domain"/>
    <property type="match status" value="1"/>
</dbReference>
<proteinExistence type="predicted"/>
<dbReference type="PRINTS" id="PR00419">
    <property type="entry name" value="ADXRDTASE"/>
</dbReference>
<organism evidence="2">
    <name type="scientific">hydrothermal vent metagenome</name>
    <dbReference type="NCBI Taxonomy" id="652676"/>
    <lineage>
        <taxon>unclassified sequences</taxon>
        <taxon>metagenomes</taxon>
        <taxon>ecological metagenomes</taxon>
    </lineage>
</organism>
<gene>
    <name evidence="2" type="ORF">MNBD_NITROSPINAE04-1010</name>
</gene>
<feature type="domain" description="4Fe-4S ferredoxin-type" evidence="1">
    <location>
        <begin position="490"/>
        <end position="520"/>
    </location>
</feature>
<sequence length="525" mass="57754">MSDKFIIPQWSNKVAPCGGVDGCPAYTDIAGALHALSTGDAHKAWRIMMESHPLRAILGRVCYSFCEKPCNRGEYDTPISIQMLEAVIGDNGFDPEFRPELAPRNGKKVIIIGSGPAGLVAAWYLNIHGFETVIFEADEKAGGVLRYGIPAYRLPKDVLDREIKLIKDSGVEIRLDSRMTDEKLEKLIAKSEYHAAIVASGAGISKSAGIEGEDKTVNGIYFLREVNADSEKTPDYTGKKVVVIGGGNVAMDSCRSSIRLGAESVTVVYRRTAAMMPAHEHEVNQAIEEGIVFRFLTTPESYDGKELTVRMMSLGTQDSSGRRRPEPTDQVEKMAADVVIMAIGQNPELWKSCERDNVYLVGDAAEDSMGTVIHAIASGKAAAESICRDLAGKEMFAPLAEEVSYKKLNIDRYFEPKMRLRTFSAPASQRRSGFEPVDSVVSLEEGVVEADRCFRCGMCLGGINSDCDWCFRACDEKDGINKFMVEWNHTGPLFEISSDCDGCGKCWEDCPRYVVTPVEIENDEE</sequence>
<keyword evidence="2" id="KW-0560">Oxidoreductase</keyword>
<dbReference type="Pfam" id="PF14691">
    <property type="entry name" value="Fer4_20"/>
    <property type="match status" value="1"/>
</dbReference>
<dbReference type="PROSITE" id="PS51379">
    <property type="entry name" value="4FE4S_FER_2"/>
    <property type="match status" value="1"/>
</dbReference>
<dbReference type="GO" id="GO:0004355">
    <property type="term" value="F:glutamate synthase (NADPH) activity"/>
    <property type="evidence" value="ECO:0007669"/>
    <property type="project" value="UniProtKB-EC"/>
</dbReference>
<dbReference type="PANTHER" id="PTHR42783:SF3">
    <property type="entry name" value="GLUTAMATE SYNTHASE [NADPH] SMALL CHAIN-RELATED"/>
    <property type="match status" value="1"/>
</dbReference>
<name>A0A3B1D864_9ZZZZ</name>
<dbReference type="Pfam" id="PF07992">
    <property type="entry name" value="Pyr_redox_2"/>
    <property type="match status" value="1"/>
</dbReference>
<dbReference type="EMBL" id="UOGA01000282">
    <property type="protein sequence ID" value="VAX24927.1"/>
    <property type="molecule type" value="Genomic_DNA"/>
</dbReference>
<reference evidence="2" key="1">
    <citation type="submission" date="2018-06" db="EMBL/GenBank/DDBJ databases">
        <authorList>
            <person name="Zhirakovskaya E."/>
        </authorList>
    </citation>
    <scope>NUCLEOTIDE SEQUENCE</scope>
</reference>
<accession>A0A3B1D864</accession>
<dbReference type="InterPro" id="IPR009051">
    <property type="entry name" value="Helical_ferredxn"/>
</dbReference>
<evidence type="ECO:0000313" key="2">
    <source>
        <dbReference type="EMBL" id="VAX24927.1"/>
    </source>
</evidence>
<dbReference type="PROSITE" id="PS00198">
    <property type="entry name" value="4FE4S_FER_1"/>
    <property type="match status" value="1"/>
</dbReference>
<evidence type="ECO:0000259" key="1">
    <source>
        <dbReference type="PROSITE" id="PS51379"/>
    </source>
</evidence>